<reference evidence="2" key="1">
    <citation type="journal article" date="2020" name="Stud. Mycol.">
        <title>101 Dothideomycetes genomes: a test case for predicting lifestyles and emergence of pathogens.</title>
        <authorList>
            <person name="Haridas S."/>
            <person name="Albert R."/>
            <person name="Binder M."/>
            <person name="Bloem J."/>
            <person name="Labutti K."/>
            <person name="Salamov A."/>
            <person name="Andreopoulos B."/>
            <person name="Baker S."/>
            <person name="Barry K."/>
            <person name="Bills G."/>
            <person name="Bluhm B."/>
            <person name="Cannon C."/>
            <person name="Castanera R."/>
            <person name="Culley D."/>
            <person name="Daum C."/>
            <person name="Ezra D."/>
            <person name="Gonzalez J."/>
            <person name="Henrissat B."/>
            <person name="Kuo A."/>
            <person name="Liang C."/>
            <person name="Lipzen A."/>
            <person name="Lutzoni F."/>
            <person name="Magnuson J."/>
            <person name="Mondo S."/>
            <person name="Nolan M."/>
            <person name="Ohm R."/>
            <person name="Pangilinan J."/>
            <person name="Park H.-J."/>
            <person name="Ramirez L."/>
            <person name="Alfaro M."/>
            <person name="Sun H."/>
            <person name="Tritt A."/>
            <person name="Yoshinaga Y."/>
            <person name="Zwiers L.-H."/>
            <person name="Turgeon B."/>
            <person name="Goodwin S."/>
            <person name="Spatafora J."/>
            <person name="Crous P."/>
            <person name="Grigoriev I."/>
        </authorList>
    </citation>
    <scope>NUCLEOTIDE SEQUENCE</scope>
    <source>
        <strain evidence="2">CBS 473.64</strain>
    </source>
</reference>
<protein>
    <recommendedName>
        <fullName evidence="1">F-box domain-containing protein</fullName>
    </recommendedName>
</protein>
<dbReference type="Proteomes" id="UP000799753">
    <property type="component" value="Unassembled WGS sequence"/>
</dbReference>
<sequence length="493" mass="57311">MVNHDKLFHRLGCIKRLEAAGDENASAQRLTLKLQPVDRTYIEDRDDIYRYQWQSPPWQTDPVIRLIIQVIRELNQENCLFAAVGVNVWNTDLSPPIWPPNPFMFSHCQKLYTFTQEKQEFPLTVRITIIPACGPLFVESIYVQQPCSKVWMPLKNWLLTIPDIEAFNHPLTPFELTRRYWRRNGRAFRLMDLPAEIRNIIFEYALGPEIHPLSNVNLLQEEDITARQNARIVFGIGRRNRMMRESMPPPDDVYLHLSDFRGNIARPSLALLQTSKQVCLEVLEVGWEATTKYFMDLQVFANVADSRIGPAVQYNCLRKIQLDFTHAGWLKFFGARINSGIPVSFAMNESESKGHYLGISKLPKLSRLEMRFYRPVEHRDDQWDDQWHGDSGHELLSHCQSVFVDMICTFAYPFVKHIRHIKLMGFVKKETKTKWENIYAGKRDHDQEYAMSTIPISNHPVFTGYPFASARSLVPIPAVATSYLKTMISRIII</sequence>
<dbReference type="EMBL" id="MU006781">
    <property type="protein sequence ID" value="KAF2642601.1"/>
    <property type="molecule type" value="Genomic_DNA"/>
</dbReference>
<feature type="domain" description="F-box" evidence="1">
    <location>
        <begin position="182"/>
        <end position="214"/>
    </location>
</feature>
<evidence type="ECO:0000313" key="2">
    <source>
        <dbReference type="EMBL" id="KAF2642601.1"/>
    </source>
</evidence>
<name>A0A6A6S6E8_9PLEO</name>
<accession>A0A6A6S6E8</accession>
<organism evidence="2 3">
    <name type="scientific">Massarina eburnea CBS 473.64</name>
    <dbReference type="NCBI Taxonomy" id="1395130"/>
    <lineage>
        <taxon>Eukaryota</taxon>
        <taxon>Fungi</taxon>
        <taxon>Dikarya</taxon>
        <taxon>Ascomycota</taxon>
        <taxon>Pezizomycotina</taxon>
        <taxon>Dothideomycetes</taxon>
        <taxon>Pleosporomycetidae</taxon>
        <taxon>Pleosporales</taxon>
        <taxon>Massarineae</taxon>
        <taxon>Massarinaceae</taxon>
        <taxon>Massarina</taxon>
    </lineage>
</organism>
<dbReference type="PANTHER" id="PTHR38790:SF9">
    <property type="entry name" value="F-BOX DOMAIN-CONTAINING PROTEIN"/>
    <property type="match status" value="1"/>
</dbReference>
<keyword evidence="3" id="KW-1185">Reference proteome</keyword>
<evidence type="ECO:0000313" key="3">
    <source>
        <dbReference type="Proteomes" id="UP000799753"/>
    </source>
</evidence>
<evidence type="ECO:0000259" key="1">
    <source>
        <dbReference type="Pfam" id="PF13013"/>
    </source>
</evidence>
<proteinExistence type="predicted"/>
<dbReference type="InterPro" id="IPR001810">
    <property type="entry name" value="F-box_dom"/>
</dbReference>
<dbReference type="PANTHER" id="PTHR38790">
    <property type="entry name" value="2EXR DOMAIN-CONTAINING PROTEIN-RELATED"/>
    <property type="match status" value="1"/>
</dbReference>
<gene>
    <name evidence="2" type="ORF">P280DRAFT_269137</name>
</gene>
<dbReference type="AlphaFoldDB" id="A0A6A6S6E8"/>
<dbReference type="Pfam" id="PF13013">
    <property type="entry name" value="F-box-like_2"/>
    <property type="match status" value="1"/>
</dbReference>
<dbReference type="OrthoDB" id="3796204at2759"/>